<evidence type="ECO:0000313" key="5">
    <source>
        <dbReference type="Proteomes" id="UP000189059"/>
    </source>
</evidence>
<evidence type="ECO:0000256" key="1">
    <source>
        <dbReference type="SAM" id="Phobius"/>
    </source>
</evidence>
<keyword evidence="1" id="KW-1133">Transmembrane helix</keyword>
<sequence>MSLYRKIRTYMSFPVAMKLMFIEAYVYLAWGRVFKQLPFARVAPSLGQFMKETPYTCSEEELKQLRQISRAVHAMSRVTWWESQCLVKAVAAMKMLERRSIPHTLYLGSGRDEQGQMVAHAWLRSGSYIVTGKEGHEKYAIVGIFGKEMRAEELNFNRSSGKEFLH</sequence>
<name>A0A1B2E055_9BACL</name>
<reference evidence="3" key="1">
    <citation type="submission" date="2016-08" db="EMBL/GenBank/DDBJ databases">
        <title>Complete Genome Seqeunce of Paenibacillus sp. nov. IHBB 9852 from high altitute lake of Indian trans-Himalayas.</title>
        <authorList>
            <person name="Kiran S."/>
            <person name="Swarnkar M.K."/>
            <person name="Rana A."/>
            <person name="Tewari R."/>
            <person name="Gulati A."/>
        </authorList>
    </citation>
    <scope>NUCLEOTIDE SEQUENCE [LARGE SCALE GENOMIC DNA]</scope>
    <source>
        <strain evidence="3">IHBB 9852</strain>
    </source>
</reference>
<dbReference type="InterPro" id="IPR032708">
    <property type="entry name" value="McjB_C"/>
</dbReference>
<dbReference type="Pfam" id="PF13471">
    <property type="entry name" value="Transglut_core3"/>
    <property type="match status" value="1"/>
</dbReference>
<proteinExistence type="predicted"/>
<feature type="domain" description="Microcin J25-processing protein McjB C-terminal" evidence="2">
    <location>
        <begin position="37"/>
        <end position="141"/>
    </location>
</feature>
<dbReference type="NCBIfam" id="NF033537">
    <property type="entry name" value="lasso_biosyn_B2"/>
    <property type="match status" value="1"/>
</dbReference>
<evidence type="ECO:0000259" key="2">
    <source>
        <dbReference type="Pfam" id="PF13471"/>
    </source>
</evidence>
<dbReference type="InterPro" id="IPR053521">
    <property type="entry name" value="McjB-like"/>
</dbReference>
<dbReference type="OrthoDB" id="9812122at2"/>
<keyword evidence="1" id="KW-0812">Transmembrane</keyword>
<dbReference type="RefSeq" id="WP_077570332.1">
    <property type="nucleotide sequence ID" value="NZ_CP016809.1"/>
</dbReference>
<dbReference type="Proteomes" id="UP000189059">
    <property type="component" value="Unassembled WGS sequence"/>
</dbReference>
<evidence type="ECO:0000313" key="4">
    <source>
        <dbReference type="EMBL" id="OOC59293.1"/>
    </source>
</evidence>
<reference evidence="4 5" key="2">
    <citation type="submission" date="2016-12" db="EMBL/GenBank/DDBJ databases">
        <title>Genome sequencing and description of Paenibacillus sp. nov. from high altitude lake in the Indian Trans- Himalayas.</title>
        <authorList>
            <person name="Kiran S."/>
            <person name="Swarnkar M.K."/>
            <person name="Rana A."/>
            <person name="Tewari R."/>
            <person name="Gulati A."/>
        </authorList>
    </citation>
    <scope>NUCLEOTIDE SEQUENCE [LARGE SCALE GENOMIC DNA]</scope>
    <source>
        <strain evidence="4 5">IHBB 9951</strain>
    </source>
</reference>
<keyword evidence="1" id="KW-0472">Membrane</keyword>
<evidence type="ECO:0000313" key="3">
    <source>
        <dbReference type="EMBL" id="ANY73370.1"/>
    </source>
</evidence>
<keyword evidence="5" id="KW-1185">Reference proteome</keyword>
<feature type="transmembrane region" description="Helical" evidence="1">
    <location>
        <begin position="12"/>
        <end position="30"/>
    </location>
</feature>
<dbReference type="KEGG" id="pib:BBD41_12680"/>
<dbReference type="EMBL" id="MRVI01000002">
    <property type="protein sequence ID" value="OOC59293.1"/>
    <property type="molecule type" value="Genomic_DNA"/>
</dbReference>
<organism evidence="3">
    <name type="scientific">Paenibacillus ihbetae</name>
    <dbReference type="NCBI Taxonomy" id="1870820"/>
    <lineage>
        <taxon>Bacteria</taxon>
        <taxon>Bacillati</taxon>
        <taxon>Bacillota</taxon>
        <taxon>Bacilli</taxon>
        <taxon>Bacillales</taxon>
        <taxon>Paenibacillaceae</taxon>
        <taxon>Paenibacillus</taxon>
    </lineage>
</organism>
<accession>A0A1B2E055</accession>
<dbReference type="EMBL" id="CP016809">
    <property type="protein sequence ID" value="ANY73370.1"/>
    <property type="molecule type" value="Genomic_DNA"/>
</dbReference>
<dbReference type="AlphaFoldDB" id="A0A1B2E055"/>
<protein>
    <submittedName>
        <fullName evidence="3">Stage V sporulation protein S</fullName>
    </submittedName>
</protein>
<gene>
    <name evidence="4" type="ORF">BBD40_27105</name>
    <name evidence="3" type="ORF">BBD41_12680</name>
</gene>